<comment type="catalytic activity">
    <reaction evidence="2 4">
        <text>L-methionyl-[protein] + [thioredoxin]-disulfide + H2O = L-methionyl-(S)-S-oxide-[protein] + [thioredoxin]-dithiol</text>
        <dbReference type="Rhea" id="RHEA:14217"/>
        <dbReference type="Rhea" id="RHEA-COMP:10698"/>
        <dbReference type="Rhea" id="RHEA-COMP:10700"/>
        <dbReference type="Rhea" id="RHEA-COMP:12313"/>
        <dbReference type="Rhea" id="RHEA-COMP:12315"/>
        <dbReference type="ChEBI" id="CHEBI:15377"/>
        <dbReference type="ChEBI" id="CHEBI:16044"/>
        <dbReference type="ChEBI" id="CHEBI:29950"/>
        <dbReference type="ChEBI" id="CHEBI:44120"/>
        <dbReference type="ChEBI" id="CHEBI:50058"/>
        <dbReference type="EC" id="1.8.4.11"/>
    </reaction>
</comment>
<dbReference type="Pfam" id="PF01625">
    <property type="entry name" value="PMSR"/>
    <property type="match status" value="1"/>
</dbReference>
<comment type="similarity">
    <text evidence="4">Belongs to the MsrA Met sulfoxide reductase family.</text>
</comment>
<keyword evidence="8" id="KW-1185">Reference proteome</keyword>
<dbReference type="GO" id="GO:0008113">
    <property type="term" value="F:peptide-methionine (S)-S-oxide reductase activity"/>
    <property type="evidence" value="ECO:0007669"/>
    <property type="project" value="UniProtKB-UniRule"/>
</dbReference>
<dbReference type="RefSeq" id="WP_222876214.1">
    <property type="nucleotide sequence ID" value="NZ_AP023361.1"/>
</dbReference>
<evidence type="ECO:0000259" key="6">
    <source>
        <dbReference type="Pfam" id="PF01625"/>
    </source>
</evidence>
<dbReference type="HAMAP" id="MF_01401">
    <property type="entry name" value="MsrA"/>
    <property type="match status" value="1"/>
</dbReference>
<dbReference type="Gene3D" id="3.30.1060.10">
    <property type="entry name" value="Peptide methionine sulphoxide reductase MsrA"/>
    <property type="match status" value="1"/>
</dbReference>
<dbReference type="EMBL" id="AP023361">
    <property type="protein sequence ID" value="BCJ89508.1"/>
    <property type="molecule type" value="Genomic_DNA"/>
</dbReference>
<dbReference type="NCBIfam" id="TIGR00401">
    <property type="entry name" value="msrA"/>
    <property type="match status" value="1"/>
</dbReference>
<dbReference type="Proteomes" id="UP000515317">
    <property type="component" value="Chromosome"/>
</dbReference>
<comment type="catalytic activity">
    <reaction evidence="3 4">
        <text>[thioredoxin]-disulfide + L-methionine + H2O = L-methionine (S)-S-oxide + [thioredoxin]-dithiol</text>
        <dbReference type="Rhea" id="RHEA:19993"/>
        <dbReference type="Rhea" id="RHEA-COMP:10698"/>
        <dbReference type="Rhea" id="RHEA-COMP:10700"/>
        <dbReference type="ChEBI" id="CHEBI:15377"/>
        <dbReference type="ChEBI" id="CHEBI:29950"/>
        <dbReference type="ChEBI" id="CHEBI:50058"/>
        <dbReference type="ChEBI" id="CHEBI:57844"/>
        <dbReference type="ChEBI" id="CHEBI:58772"/>
        <dbReference type="EC" id="1.8.4.11"/>
    </reaction>
</comment>
<evidence type="ECO:0000256" key="5">
    <source>
        <dbReference type="SAM" id="SignalP"/>
    </source>
</evidence>
<evidence type="ECO:0000313" key="8">
    <source>
        <dbReference type="Proteomes" id="UP000515317"/>
    </source>
</evidence>
<dbReference type="PANTHER" id="PTHR43774:SF1">
    <property type="entry name" value="PEPTIDE METHIONINE SULFOXIDE REDUCTASE MSRA 2"/>
    <property type="match status" value="1"/>
</dbReference>
<accession>A0A6S6QSS6</accession>
<feature type="domain" description="Peptide methionine sulphoxide reductase MsrA" evidence="6">
    <location>
        <begin position="38"/>
        <end position="186"/>
    </location>
</feature>
<feature type="signal peptide" evidence="5">
    <location>
        <begin position="1"/>
        <end position="29"/>
    </location>
</feature>
<evidence type="ECO:0000256" key="1">
    <source>
        <dbReference type="ARBA" id="ARBA00023002"/>
    </source>
</evidence>
<dbReference type="PANTHER" id="PTHR43774">
    <property type="entry name" value="PEPTIDE METHIONINE SULFOXIDE REDUCTASE"/>
    <property type="match status" value="1"/>
</dbReference>
<feature type="chain" id="PRO_5027837447" description="Peptide methionine sulfoxide reductase MsrA" evidence="5">
    <location>
        <begin position="30"/>
        <end position="210"/>
    </location>
</feature>
<feature type="active site" evidence="4">
    <location>
        <position position="44"/>
    </location>
</feature>
<name>A0A6S6QSS6_9HYPH</name>
<evidence type="ECO:0000256" key="3">
    <source>
        <dbReference type="ARBA" id="ARBA00048782"/>
    </source>
</evidence>
<dbReference type="EC" id="1.8.4.11" evidence="4"/>
<comment type="function">
    <text evidence="4">Has an important function as a repair enzyme for proteins that have been inactivated by oxidation. Catalyzes the reversible oxidation-reduction of methionine sulfoxide in proteins to methionine.</text>
</comment>
<sequence>MHIVFAIRAAAIALSLAGGASLFEAPALAQEDGKKAVATFAGGCFWSIEKAFDGKPGVISAVSGFMGGKTKNPTYAEVVSGGTGHLESVQVTYDPTQISYDKLLDIFWHDIDPTDPAGQFCDYGSQYQTAIFAHDPLQKAAAEASKEDVAKELKTTVATEIRDASDFTAAGDEHQDFAKKSPGHYNSYLIGCRRDARLKAVWGEKAHAKI</sequence>
<dbReference type="InterPro" id="IPR036509">
    <property type="entry name" value="Met_Sox_Rdtase_MsrA_sf"/>
</dbReference>
<evidence type="ECO:0000313" key="7">
    <source>
        <dbReference type="EMBL" id="BCJ89508.1"/>
    </source>
</evidence>
<dbReference type="InterPro" id="IPR002569">
    <property type="entry name" value="Met_Sox_Rdtase_MsrA_dom"/>
</dbReference>
<keyword evidence="5" id="KW-0732">Signal</keyword>
<keyword evidence="1 4" id="KW-0560">Oxidoreductase</keyword>
<evidence type="ECO:0000256" key="2">
    <source>
        <dbReference type="ARBA" id="ARBA00047806"/>
    </source>
</evidence>
<protein>
    <recommendedName>
        <fullName evidence="4">Peptide methionine sulfoxide reductase MsrA</fullName>
        <shortName evidence="4">Protein-methionine-S-oxide reductase</shortName>
        <ecNumber evidence="4">1.8.4.11</ecNumber>
    </recommendedName>
    <alternativeName>
        <fullName evidence="4">Peptide-methionine (S)-S-oxide reductase</fullName>
        <shortName evidence="4">Peptide Met(O) reductase</shortName>
    </alternativeName>
</protein>
<reference evidence="7 8" key="1">
    <citation type="submission" date="2020-08" db="EMBL/GenBank/DDBJ databases">
        <title>Genome sequence of Rhizobiales bacterium strain IZ6.</title>
        <authorList>
            <person name="Nakai R."/>
            <person name="Naganuma T."/>
        </authorList>
    </citation>
    <scope>NUCLEOTIDE SEQUENCE [LARGE SCALE GENOMIC DNA]</scope>
    <source>
        <strain evidence="7 8">IZ6</strain>
    </source>
</reference>
<organism evidence="7 8">
    <name type="scientific">Terrihabitans soli</name>
    <dbReference type="NCBI Taxonomy" id="708113"/>
    <lineage>
        <taxon>Bacteria</taxon>
        <taxon>Pseudomonadati</taxon>
        <taxon>Pseudomonadota</taxon>
        <taxon>Alphaproteobacteria</taxon>
        <taxon>Hyphomicrobiales</taxon>
        <taxon>Terrihabitans</taxon>
    </lineage>
</organism>
<evidence type="ECO:0000256" key="4">
    <source>
        <dbReference type="HAMAP-Rule" id="MF_01401"/>
    </source>
</evidence>
<dbReference type="KEGG" id="tso:IZ6_02430"/>
<proteinExistence type="inferred from homology"/>
<gene>
    <name evidence="4 7" type="primary">msrA</name>
    <name evidence="7" type="ORF">IZ6_02430</name>
</gene>
<dbReference type="SUPFAM" id="SSF55068">
    <property type="entry name" value="Peptide methionine sulfoxide reductase"/>
    <property type="match status" value="1"/>
</dbReference>
<dbReference type="AlphaFoldDB" id="A0A6S6QSS6"/>